<dbReference type="KEGG" id="sre:PTSG_04622"/>
<dbReference type="GeneID" id="16075296"/>
<reference evidence="1" key="1">
    <citation type="submission" date="2009-08" db="EMBL/GenBank/DDBJ databases">
        <title>Annotation of Salpingoeca rosetta.</title>
        <authorList>
            <consortium name="The Broad Institute Genome Sequencing Platform"/>
            <person name="Russ C."/>
            <person name="Cuomo C."/>
            <person name="Burger G."/>
            <person name="Gray M.W."/>
            <person name="Holland P.W.H."/>
            <person name="King N."/>
            <person name="Lang F.B.F."/>
            <person name="Roger A.J."/>
            <person name="Ruiz-Trillo I."/>
            <person name="Young S.K."/>
            <person name="Zeng Q."/>
            <person name="Gargeya S."/>
            <person name="Alvarado L."/>
            <person name="Berlin A."/>
            <person name="Chapman S.B."/>
            <person name="Chen Z."/>
            <person name="Freedman E."/>
            <person name="Gellesch M."/>
            <person name="Goldberg J."/>
            <person name="Griggs A."/>
            <person name="Gujja S."/>
            <person name="Heilman E."/>
            <person name="Heiman D."/>
            <person name="Howarth C."/>
            <person name="Mehta T."/>
            <person name="Neiman D."/>
            <person name="Pearson M."/>
            <person name="Roberts A."/>
            <person name="Saif S."/>
            <person name="Shea T."/>
            <person name="Shenoy N."/>
            <person name="Sisk P."/>
            <person name="Stolte C."/>
            <person name="Sykes S."/>
            <person name="White J."/>
            <person name="Yandava C."/>
            <person name="Haas B."/>
            <person name="Nusbaum C."/>
            <person name="Birren B."/>
        </authorList>
    </citation>
    <scope>NUCLEOTIDE SEQUENCE [LARGE SCALE GENOMIC DNA]</scope>
    <source>
        <strain evidence="1">ATCC 50818</strain>
    </source>
</reference>
<dbReference type="Proteomes" id="UP000007799">
    <property type="component" value="Unassembled WGS sequence"/>
</dbReference>
<dbReference type="InParanoid" id="F2U7Y8"/>
<gene>
    <name evidence="1" type="ORF">PTSG_04622</name>
</gene>
<organism evidence="2">
    <name type="scientific">Salpingoeca rosetta (strain ATCC 50818 / BSB-021)</name>
    <dbReference type="NCBI Taxonomy" id="946362"/>
    <lineage>
        <taxon>Eukaryota</taxon>
        <taxon>Choanoflagellata</taxon>
        <taxon>Craspedida</taxon>
        <taxon>Salpingoecidae</taxon>
        <taxon>Salpingoeca</taxon>
    </lineage>
</organism>
<name>F2U7Y8_SALR5</name>
<dbReference type="RefSeq" id="XP_004994715.1">
    <property type="nucleotide sequence ID" value="XM_004994658.1"/>
</dbReference>
<evidence type="ECO:0000313" key="2">
    <source>
        <dbReference type="Proteomes" id="UP000007799"/>
    </source>
</evidence>
<dbReference type="AlphaFoldDB" id="F2U7Y8"/>
<protein>
    <submittedName>
        <fullName evidence="1">Uncharacterized protein</fullName>
    </submittedName>
</protein>
<keyword evidence="2" id="KW-1185">Reference proteome</keyword>
<proteinExistence type="predicted"/>
<sequence>MHRALVLFGDAYAVTQDGRAVVKTKFGSVAQPRDTPPCRTVHFTLEQFCSLLSTEDRALWRDFVRAVLQMKKDEATNIVRAATRTTAAAVQSNCQDPTISVLVSTLARANVDVQPCSLATKLRNLPPDEPSLHTTTQALKHKDGDYNQLLNAYLVWKSWQDWPREYARRLLSTHLIVVKEAASNARLRVDCYIPPQSKDDDAFITLMEFEGDRSAQPHDFVSACKSIQKDLALQCAEVWASKARFMVWYCNGEDNIHLSRLFTSNNHVNDDEHPAEDWARVAFEQLKPACEPHGFRFDHHDYAFTAPHKSQWILLVVWDPDMHSTAADALREHVHSIPLIRQILREHVVEIVGCAEYSHRRELLASFTPEAAAAIQPRASSNQSLYTNAVARINSVWDAMLLPHDQDGGGSRQHSGVTAAQLVVDVGFTGDVCERLLKIARRLDSEGCPGYTIRSLAISAVWNLCMPMEGPLIGDDILLGADGAVNIAGGDGRAVHVYHRDGCDLLQSKNKQGTLLEQLPSATLPRLKLPPPKGETTVRLFHGTTRAAATAILQDGIEAARLGDACDFGKAFCTTTSFPYAVQYAYDRAVASSRADDDMAILVFDLRTDKLPRGSKLLTLRDSTDWKLLLEHCRRCKLRQLKKGYPGLHTRYSNAELVIGNICGNATQIETRGANGARPLMYHGEPVTQHAFRPQHSGDFAVLSDLLDGDVSAGTSARRILVRGAPRTI</sequence>
<dbReference type="EMBL" id="GL832964">
    <property type="protein sequence ID" value="EGD72893.1"/>
    <property type="molecule type" value="Genomic_DNA"/>
</dbReference>
<evidence type="ECO:0000313" key="1">
    <source>
        <dbReference type="EMBL" id="EGD72893.1"/>
    </source>
</evidence>
<accession>F2U7Y8</accession>